<dbReference type="Proteomes" id="UP000076066">
    <property type="component" value="Chromosome"/>
</dbReference>
<dbReference type="Gene3D" id="3.40.50.2000">
    <property type="entry name" value="Glycogen Phosphorylase B"/>
    <property type="match status" value="1"/>
</dbReference>
<gene>
    <name evidence="1" type="ORF">AY555_05520</name>
</gene>
<dbReference type="SUPFAM" id="SSF53756">
    <property type="entry name" value="UDP-Glycosyltransferase/glycogen phosphorylase"/>
    <property type="match status" value="1"/>
</dbReference>
<dbReference type="OrthoDB" id="8478022at2"/>
<protein>
    <submittedName>
        <fullName evidence="1">Uncharacterized protein</fullName>
    </submittedName>
</protein>
<name>A0A143DF28_9PROT</name>
<keyword evidence="2" id="KW-1185">Reference proteome</keyword>
<dbReference type="AlphaFoldDB" id="A0A143DF28"/>
<reference evidence="1 2" key="1">
    <citation type="submission" date="2016-02" db="EMBL/GenBank/DDBJ databases">
        <title>Complete Genome of H5569, the type strain of the newly described species Haematospirillium jordaniae.</title>
        <authorList>
            <person name="Nicholson A.C."/>
            <person name="Humrighouse B.W."/>
            <person name="Loparov V."/>
            <person name="McQuiston J.R."/>
        </authorList>
    </citation>
    <scope>NUCLEOTIDE SEQUENCE [LARGE SCALE GENOMIC DNA]</scope>
    <source>
        <strain evidence="1 2">H5569</strain>
    </source>
</reference>
<evidence type="ECO:0000313" key="2">
    <source>
        <dbReference type="Proteomes" id="UP000076066"/>
    </source>
</evidence>
<dbReference type="RefSeq" id="WP_066134476.1">
    <property type="nucleotide sequence ID" value="NZ_CP014525.1"/>
</dbReference>
<dbReference type="STRING" id="1549855.AY555_05520"/>
<sequence>MRKSKLSIIVFGNVNNYPLLLVRGLRALGHDARLILNQKTAHHRPEALFPEWANAYPDWIYDCSYLTDLDVAYQTQALDHAIYRLTNKVDLAILNDTGPALACFLNAPHIALLTGHDVASHANFESLHIRTETWHPKLRRSPEGRRYVLRFSDFVVRQRDGILASEVICYFQRGLIPSGDQILDDIGVSDERRFMVYLSNTLDLQYQSLPHNKRLTIFCGSRIVYRPDQHPGFSPLDFKGTDVLIKGFAQYVKGGGKGLLRLPRKGQDQEAAAELIADLGIGASVEWLDELPLFAYYKEVAAADLVCDQFGTAFPGMVTTDAYAMGRPVMAKLRNEIFAQSFPEPMPGFDASTPEQICQHLTLLDERRDLLEEMGRKSRRYAEQFLAPQVMAEQLLARYESFL</sequence>
<accession>A0A143DF28</accession>
<dbReference type="GeneID" id="53316611"/>
<proteinExistence type="predicted"/>
<dbReference type="KEGG" id="hjo:AY555_05520"/>
<dbReference type="EMBL" id="CP014525">
    <property type="protein sequence ID" value="AMW34728.1"/>
    <property type="molecule type" value="Genomic_DNA"/>
</dbReference>
<evidence type="ECO:0000313" key="1">
    <source>
        <dbReference type="EMBL" id="AMW34728.1"/>
    </source>
</evidence>
<organism evidence="1 2">
    <name type="scientific">Haematospirillum jordaniae</name>
    <dbReference type="NCBI Taxonomy" id="1549855"/>
    <lineage>
        <taxon>Bacteria</taxon>
        <taxon>Pseudomonadati</taxon>
        <taxon>Pseudomonadota</taxon>
        <taxon>Alphaproteobacteria</taxon>
        <taxon>Rhodospirillales</taxon>
        <taxon>Novispirillaceae</taxon>
        <taxon>Haematospirillum</taxon>
    </lineage>
</organism>